<dbReference type="AlphaFoldDB" id="A0AAV6JQ36"/>
<proteinExistence type="predicted"/>
<sequence>MGSPIVEATEKGIIELVNEILGKFPEAAYSFDKNSDNDKRKNILHIAVEQKDWNIYNLLRRKIDLRDGMLVEDVDYHGNTILHLAAKLGTPSFRLAQPGHLYQMMWDVCWFKHELDHVFSALKYASEQDGVHQEEKAEDHTSNPHSSRQKVSKCKK</sequence>
<dbReference type="GO" id="GO:0016020">
    <property type="term" value="C:membrane"/>
    <property type="evidence" value="ECO:0007669"/>
    <property type="project" value="TreeGrafter"/>
</dbReference>
<evidence type="ECO:0000256" key="1">
    <source>
        <dbReference type="SAM" id="MobiDB-lite"/>
    </source>
</evidence>
<feature type="region of interest" description="Disordered" evidence="1">
    <location>
        <begin position="130"/>
        <end position="156"/>
    </location>
</feature>
<dbReference type="SUPFAM" id="SSF48403">
    <property type="entry name" value="Ankyrin repeat"/>
    <property type="match status" value="1"/>
</dbReference>
<comment type="caution">
    <text evidence="2">The sequence shown here is derived from an EMBL/GenBank/DDBJ whole genome shotgun (WGS) entry which is preliminary data.</text>
</comment>
<feature type="compositionally biased region" description="Basic and acidic residues" evidence="1">
    <location>
        <begin position="130"/>
        <end position="142"/>
    </location>
</feature>
<dbReference type="PANTHER" id="PTHR24177">
    <property type="entry name" value="CASKIN"/>
    <property type="match status" value="1"/>
</dbReference>
<dbReference type="InterPro" id="IPR036770">
    <property type="entry name" value="Ankyrin_rpt-contain_sf"/>
</dbReference>
<name>A0AAV6JQ36_9ERIC</name>
<gene>
    <name evidence="2" type="ORF">RHGRI_016165</name>
</gene>
<organism evidence="2 3">
    <name type="scientific">Rhododendron griersonianum</name>
    <dbReference type="NCBI Taxonomy" id="479676"/>
    <lineage>
        <taxon>Eukaryota</taxon>
        <taxon>Viridiplantae</taxon>
        <taxon>Streptophyta</taxon>
        <taxon>Embryophyta</taxon>
        <taxon>Tracheophyta</taxon>
        <taxon>Spermatophyta</taxon>
        <taxon>Magnoliopsida</taxon>
        <taxon>eudicotyledons</taxon>
        <taxon>Gunneridae</taxon>
        <taxon>Pentapetalae</taxon>
        <taxon>asterids</taxon>
        <taxon>Ericales</taxon>
        <taxon>Ericaceae</taxon>
        <taxon>Ericoideae</taxon>
        <taxon>Rhodoreae</taxon>
        <taxon>Rhododendron</taxon>
    </lineage>
</organism>
<dbReference type="EMBL" id="JACTNZ010000006">
    <property type="protein sequence ID" value="KAG5543341.1"/>
    <property type="molecule type" value="Genomic_DNA"/>
</dbReference>
<dbReference type="Proteomes" id="UP000823749">
    <property type="component" value="Chromosome 6"/>
</dbReference>
<dbReference type="PANTHER" id="PTHR24177:SF365">
    <property type="entry name" value="ANKYRIN REPEAT-CONTAINING PROTEIN NPR4-LIKE ISOFORM X1"/>
    <property type="match status" value="1"/>
</dbReference>
<accession>A0AAV6JQ36</accession>
<reference evidence="2 3" key="1">
    <citation type="submission" date="2020-08" db="EMBL/GenBank/DDBJ databases">
        <title>Plant Genome Project.</title>
        <authorList>
            <person name="Zhang R.-G."/>
        </authorList>
    </citation>
    <scope>NUCLEOTIDE SEQUENCE [LARGE SCALE GENOMIC DNA]</scope>
    <source>
        <strain evidence="2">WSP0</strain>
        <tissue evidence="2">Leaf</tissue>
    </source>
</reference>
<protein>
    <submittedName>
        <fullName evidence="2">Uncharacterized protein</fullName>
    </submittedName>
</protein>
<keyword evidence="3" id="KW-1185">Reference proteome</keyword>
<evidence type="ECO:0000313" key="2">
    <source>
        <dbReference type="EMBL" id="KAG5543341.1"/>
    </source>
</evidence>
<dbReference type="Gene3D" id="1.25.40.20">
    <property type="entry name" value="Ankyrin repeat-containing domain"/>
    <property type="match status" value="1"/>
</dbReference>
<feature type="compositionally biased region" description="Basic residues" evidence="1">
    <location>
        <begin position="147"/>
        <end position="156"/>
    </location>
</feature>
<evidence type="ECO:0000313" key="3">
    <source>
        <dbReference type="Proteomes" id="UP000823749"/>
    </source>
</evidence>